<evidence type="ECO:0000259" key="1">
    <source>
        <dbReference type="Pfam" id="PF04542"/>
    </source>
</evidence>
<comment type="caution">
    <text evidence="2">The sequence shown here is derived from an EMBL/GenBank/DDBJ whole genome shotgun (WGS) entry which is preliminary data.</text>
</comment>
<evidence type="ECO:0000313" key="3">
    <source>
        <dbReference type="Proteomes" id="UP001282284"/>
    </source>
</evidence>
<keyword evidence="3" id="KW-1185">Reference proteome</keyword>
<proteinExistence type="predicted"/>
<sequence length="52" mass="6159">MDQEDLCGLSKDMQIEKLMTRFGEELKRLTYTYVKDHATAEDVTQEIFLKVF</sequence>
<dbReference type="SUPFAM" id="SSF88946">
    <property type="entry name" value="Sigma2 domain of RNA polymerase sigma factors"/>
    <property type="match status" value="1"/>
</dbReference>
<reference evidence="2 3" key="1">
    <citation type="submission" date="2023-06" db="EMBL/GenBank/DDBJ databases">
        <title>Sporosarcina sp. nov., isolated from Korean traditional fermented seafood 'Jeotgal'.</title>
        <authorList>
            <person name="Yang A.I."/>
            <person name="Shin N.-R."/>
        </authorList>
    </citation>
    <scope>NUCLEOTIDE SEQUENCE [LARGE SCALE GENOMIC DNA]</scope>
    <source>
        <strain evidence="2 3">KCTC13119</strain>
    </source>
</reference>
<evidence type="ECO:0000313" key="2">
    <source>
        <dbReference type="EMBL" id="MDW0113467.1"/>
    </source>
</evidence>
<dbReference type="RefSeq" id="WP_317943828.1">
    <property type="nucleotide sequence ID" value="NZ_JAUBDI010000008.1"/>
</dbReference>
<accession>A0ABU4GD15</accession>
<gene>
    <name evidence="2" type="ORF">QT711_09735</name>
</gene>
<dbReference type="Pfam" id="PF04542">
    <property type="entry name" value="Sigma70_r2"/>
    <property type="match status" value="1"/>
</dbReference>
<feature type="domain" description="RNA polymerase sigma-70 region 2" evidence="1">
    <location>
        <begin position="18"/>
        <end position="51"/>
    </location>
</feature>
<dbReference type="InterPro" id="IPR013325">
    <property type="entry name" value="RNA_pol_sigma_r2"/>
</dbReference>
<dbReference type="InterPro" id="IPR007627">
    <property type="entry name" value="RNA_pol_sigma70_r2"/>
</dbReference>
<dbReference type="Gene3D" id="1.10.1740.10">
    <property type="match status" value="1"/>
</dbReference>
<dbReference type="Proteomes" id="UP001282284">
    <property type="component" value="Unassembled WGS sequence"/>
</dbReference>
<dbReference type="EMBL" id="JAUBDI010000008">
    <property type="protein sequence ID" value="MDW0113467.1"/>
    <property type="molecule type" value="Genomic_DNA"/>
</dbReference>
<name>A0ABU4GD15_9BACL</name>
<organism evidence="2 3">
    <name type="scientific">Sporosarcina saromensis</name>
    <dbReference type="NCBI Taxonomy" id="359365"/>
    <lineage>
        <taxon>Bacteria</taxon>
        <taxon>Bacillati</taxon>
        <taxon>Bacillota</taxon>
        <taxon>Bacilli</taxon>
        <taxon>Bacillales</taxon>
        <taxon>Caryophanaceae</taxon>
        <taxon>Sporosarcina</taxon>
    </lineage>
</organism>
<protein>
    <submittedName>
        <fullName evidence="2">Sigma factor</fullName>
    </submittedName>
</protein>